<proteinExistence type="predicted"/>
<dbReference type="RefSeq" id="WP_195692204.1">
    <property type="nucleotide sequence ID" value="NZ_CP064760.1"/>
</dbReference>
<gene>
    <name evidence="1" type="ORF">IT882_13015</name>
</gene>
<keyword evidence="2" id="KW-1185">Reference proteome</keyword>
<evidence type="ECO:0000313" key="1">
    <source>
        <dbReference type="EMBL" id="QPE04113.1"/>
    </source>
</evidence>
<evidence type="ECO:0000313" key="2">
    <source>
        <dbReference type="Proteomes" id="UP000594480"/>
    </source>
</evidence>
<accession>A0A7S8MWT2</accession>
<dbReference type="AlphaFoldDB" id="A0A7S8MWT2"/>
<dbReference type="EMBL" id="CP064760">
    <property type="protein sequence ID" value="QPE04113.1"/>
    <property type="molecule type" value="Genomic_DNA"/>
</dbReference>
<reference evidence="1 2" key="1">
    <citation type="submission" date="2020-11" db="EMBL/GenBank/DDBJ databases">
        <title>Amino acid is mineralized and recycled by bacteria in oceanic microbiome.</title>
        <authorList>
            <person name="Zheng L.Y."/>
        </authorList>
    </citation>
    <scope>NUCLEOTIDE SEQUENCE [LARGE SCALE GENOMIC DNA]</scope>
    <source>
        <strain evidence="1 2">A32-1</strain>
    </source>
</reference>
<dbReference type="Proteomes" id="UP000594480">
    <property type="component" value="Chromosome"/>
</dbReference>
<name>A0A7S8MWT2_9MICO</name>
<dbReference type="KEGG" id="msf:IT882_13015"/>
<sequence length="172" mass="19041">MDDGPKVRTKPGPSIPLPPSWMEADVVWAALREVAFRADEAGPVDRLDPYHLGVHDTVEGVAAKVETCVAAIRADDRLLALEHTARLAVAYYRAAQVALRKFPFAEERHAVAYAVCRDCGMRSLERRPPLTYLEPITVKCRNPACGAVFHPALVEYDLQTYREEIEAKAATA</sequence>
<protein>
    <submittedName>
        <fullName evidence="1">Uncharacterized protein</fullName>
    </submittedName>
</protein>
<organism evidence="1 2">
    <name type="scientific">Microbacterium schleiferi</name>
    <dbReference type="NCBI Taxonomy" id="69362"/>
    <lineage>
        <taxon>Bacteria</taxon>
        <taxon>Bacillati</taxon>
        <taxon>Actinomycetota</taxon>
        <taxon>Actinomycetes</taxon>
        <taxon>Micrococcales</taxon>
        <taxon>Microbacteriaceae</taxon>
        <taxon>Microbacterium</taxon>
    </lineage>
</organism>